<dbReference type="EMBL" id="RQTK01001446">
    <property type="protein sequence ID" value="RUS70266.1"/>
    <property type="molecule type" value="Genomic_DNA"/>
</dbReference>
<evidence type="ECO:0000313" key="2">
    <source>
        <dbReference type="Proteomes" id="UP000271974"/>
    </source>
</evidence>
<reference evidence="1 2" key="1">
    <citation type="submission" date="2019-01" db="EMBL/GenBank/DDBJ databases">
        <title>A draft genome assembly of the solar-powered sea slug Elysia chlorotica.</title>
        <authorList>
            <person name="Cai H."/>
            <person name="Li Q."/>
            <person name="Fang X."/>
            <person name="Li J."/>
            <person name="Curtis N.E."/>
            <person name="Altenburger A."/>
            <person name="Shibata T."/>
            <person name="Feng M."/>
            <person name="Maeda T."/>
            <person name="Schwartz J.A."/>
            <person name="Shigenobu S."/>
            <person name="Lundholm N."/>
            <person name="Nishiyama T."/>
            <person name="Yang H."/>
            <person name="Hasebe M."/>
            <person name="Li S."/>
            <person name="Pierce S.K."/>
            <person name="Wang J."/>
        </authorList>
    </citation>
    <scope>NUCLEOTIDE SEQUENCE [LARGE SCALE GENOMIC DNA]</scope>
    <source>
        <strain evidence="1">EC2010</strain>
        <tissue evidence="1">Whole organism of an adult</tissue>
    </source>
</reference>
<comment type="caution">
    <text evidence="1">The sequence shown here is derived from an EMBL/GenBank/DDBJ whole genome shotgun (WGS) entry which is preliminary data.</text>
</comment>
<gene>
    <name evidence="1" type="ORF">EGW08_021943</name>
</gene>
<keyword evidence="2" id="KW-1185">Reference proteome</keyword>
<proteinExistence type="predicted"/>
<organism evidence="1 2">
    <name type="scientific">Elysia chlorotica</name>
    <name type="common">Eastern emerald elysia</name>
    <name type="synonym">Sea slug</name>
    <dbReference type="NCBI Taxonomy" id="188477"/>
    <lineage>
        <taxon>Eukaryota</taxon>
        <taxon>Metazoa</taxon>
        <taxon>Spiralia</taxon>
        <taxon>Lophotrochozoa</taxon>
        <taxon>Mollusca</taxon>
        <taxon>Gastropoda</taxon>
        <taxon>Heterobranchia</taxon>
        <taxon>Euthyneura</taxon>
        <taxon>Panpulmonata</taxon>
        <taxon>Sacoglossa</taxon>
        <taxon>Placobranchoidea</taxon>
        <taxon>Plakobranchidae</taxon>
        <taxon>Elysia</taxon>
    </lineage>
</organism>
<dbReference type="Proteomes" id="UP000271974">
    <property type="component" value="Unassembled WGS sequence"/>
</dbReference>
<accession>A0A433SM75</accession>
<sequence>MPSKNPHPVTLDEGQSLDVLVHRVVKVESSINGDPFLFRAVLLELFNKTIAASFVRKPPSPVDITGIPAVKEMLVDACHRAFTARISTLTTLSPMTFDRLFPCKSTKKSVVKDNEKVLEIIDGSVGNSLYILNSMNCRHVKMWAQRLDKDVAEFNIAPSDVLDFDKQAWDSVTERDMVRRVTESLFSNCGNVCVRTVEKFEWVLNAVQREMVDRNIDFESDTVTELGRLFVDPYYPDGTCSLEAVRVMAKRFKMHMAKDNECCRLIVPRKAELTDFDLNRMVAMLLL</sequence>
<dbReference type="AlphaFoldDB" id="A0A433SM75"/>
<protein>
    <submittedName>
        <fullName evidence="1">Uncharacterized protein</fullName>
    </submittedName>
</protein>
<name>A0A433SM75_ELYCH</name>
<evidence type="ECO:0000313" key="1">
    <source>
        <dbReference type="EMBL" id="RUS70266.1"/>
    </source>
</evidence>